<dbReference type="Pfam" id="PF02152">
    <property type="entry name" value="FolB"/>
    <property type="match status" value="1"/>
</dbReference>
<dbReference type="InterPro" id="IPR006157">
    <property type="entry name" value="FolB_dom"/>
</dbReference>
<dbReference type="SMART" id="SM00905">
    <property type="entry name" value="FolB"/>
    <property type="match status" value="1"/>
</dbReference>
<comment type="pathway">
    <text evidence="2 6">Cofactor biosynthesis; tetrahydrofolate biosynthesis; 2-amino-4-hydroxy-6-hydroxymethyl-7,8-dihydropteridine diphosphate from 7,8-dihydroneopterin triphosphate: step 3/4.</text>
</comment>
<gene>
    <name evidence="8" type="primary">folB</name>
    <name evidence="8" type="ORF">GT409_14510</name>
</gene>
<evidence type="ECO:0000256" key="1">
    <source>
        <dbReference type="ARBA" id="ARBA00001353"/>
    </source>
</evidence>
<evidence type="ECO:0000313" key="9">
    <source>
        <dbReference type="Proteomes" id="UP000464954"/>
    </source>
</evidence>
<dbReference type="CDD" id="cd00534">
    <property type="entry name" value="DHNA_DHNTPE"/>
    <property type="match status" value="1"/>
</dbReference>
<dbReference type="PANTHER" id="PTHR42844">
    <property type="entry name" value="DIHYDRONEOPTERIN ALDOLASE 1-RELATED"/>
    <property type="match status" value="1"/>
</dbReference>
<dbReference type="EC" id="4.1.2.25" evidence="6"/>
<dbReference type="NCBIfam" id="TIGR00525">
    <property type="entry name" value="folB"/>
    <property type="match status" value="1"/>
</dbReference>
<dbReference type="PANTHER" id="PTHR42844:SF1">
    <property type="entry name" value="DIHYDRONEOPTERIN ALDOLASE 1-RELATED"/>
    <property type="match status" value="1"/>
</dbReference>
<evidence type="ECO:0000313" key="8">
    <source>
        <dbReference type="EMBL" id="QHI70599.1"/>
    </source>
</evidence>
<dbReference type="InterPro" id="IPR043133">
    <property type="entry name" value="GTP-CH-I_C/QueF"/>
</dbReference>
<dbReference type="GO" id="GO:0004150">
    <property type="term" value="F:dihydroneopterin aldolase activity"/>
    <property type="evidence" value="ECO:0007669"/>
    <property type="project" value="UniProtKB-UniRule"/>
</dbReference>
<evidence type="ECO:0000256" key="4">
    <source>
        <dbReference type="ARBA" id="ARBA00022909"/>
    </source>
</evidence>
<dbReference type="GO" id="GO:0046656">
    <property type="term" value="P:folic acid biosynthetic process"/>
    <property type="evidence" value="ECO:0007669"/>
    <property type="project" value="UniProtKB-UniRule"/>
</dbReference>
<dbReference type="Gene3D" id="3.30.1130.10">
    <property type="match status" value="1"/>
</dbReference>
<evidence type="ECO:0000256" key="6">
    <source>
        <dbReference type="RuleBase" id="RU362079"/>
    </source>
</evidence>
<comment type="catalytic activity">
    <reaction evidence="1 6">
        <text>7,8-dihydroneopterin = 6-hydroxymethyl-7,8-dihydropterin + glycolaldehyde</text>
        <dbReference type="Rhea" id="RHEA:10540"/>
        <dbReference type="ChEBI" id="CHEBI:17001"/>
        <dbReference type="ChEBI" id="CHEBI:17071"/>
        <dbReference type="ChEBI" id="CHEBI:44841"/>
        <dbReference type="EC" id="4.1.2.25"/>
    </reaction>
</comment>
<feature type="domain" description="Dihydroneopterin aldolase/epimerase" evidence="7">
    <location>
        <begin position="4"/>
        <end position="114"/>
    </location>
</feature>
<dbReference type="EMBL" id="CP047593">
    <property type="protein sequence ID" value="QHI70599.1"/>
    <property type="molecule type" value="Genomic_DNA"/>
</dbReference>
<evidence type="ECO:0000259" key="7">
    <source>
        <dbReference type="SMART" id="SM00905"/>
    </source>
</evidence>
<name>A0A6P1M755_9BACT</name>
<organism evidence="8 9">
    <name type="scientific">Tichowtungia aerotolerans</name>
    <dbReference type="NCBI Taxonomy" id="2697043"/>
    <lineage>
        <taxon>Bacteria</taxon>
        <taxon>Pseudomonadati</taxon>
        <taxon>Kiritimatiellota</taxon>
        <taxon>Tichowtungiia</taxon>
        <taxon>Tichowtungiales</taxon>
        <taxon>Tichowtungiaceae</taxon>
        <taxon>Tichowtungia</taxon>
    </lineage>
</organism>
<keyword evidence="5 6" id="KW-0456">Lyase</keyword>
<dbReference type="SUPFAM" id="SSF55620">
    <property type="entry name" value="Tetrahydrobiopterin biosynthesis enzymes-like"/>
    <property type="match status" value="1"/>
</dbReference>
<evidence type="ECO:0000256" key="3">
    <source>
        <dbReference type="ARBA" id="ARBA00005708"/>
    </source>
</evidence>
<evidence type="ECO:0000256" key="5">
    <source>
        <dbReference type="ARBA" id="ARBA00023239"/>
    </source>
</evidence>
<dbReference type="GO" id="GO:0046654">
    <property type="term" value="P:tetrahydrofolate biosynthetic process"/>
    <property type="evidence" value="ECO:0007669"/>
    <property type="project" value="UniProtKB-UniRule"/>
</dbReference>
<evidence type="ECO:0000256" key="2">
    <source>
        <dbReference type="ARBA" id="ARBA00005013"/>
    </source>
</evidence>
<keyword evidence="4 6" id="KW-0289">Folate biosynthesis</keyword>
<proteinExistence type="inferred from homology"/>
<keyword evidence="9" id="KW-1185">Reference proteome</keyword>
<sequence length="118" mass="12981">MDRITIKDLSLRCIIGLYPEERDKKQDVIINVVMDTDLSAAGKSDDLNDTVDYKTIKLSILDFVEKSSFKLIESLAEGVAAICLKDAKVQSATVTIDKPGALRFCKSVAVEVTRSRTA</sequence>
<dbReference type="InterPro" id="IPR006156">
    <property type="entry name" value="Dihydroneopterin_aldolase"/>
</dbReference>
<dbReference type="RefSeq" id="WP_160629773.1">
    <property type="nucleotide sequence ID" value="NZ_CP047593.1"/>
</dbReference>
<dbReference type="AlphaFoldDB" id="A0A6P1M755"/>
<dbReference type="NCBIfam" id="TIGR00526">
    <property type="entry name" value="folB_dom"/>
    <property type="match status" value="1"/>
</dbReference>
<accession>A0A6P1M755</accession>
<comment type="function">
    <text evidence="6">Catalyzes the conversion of 7,8-dihydroneopterin to 6-hydroxymethyl-7,8-dihydropterin.</text>
</comment>
<dbReference type="Proteomes" id="UP000464954">
    <property type="component" value="Chromosome"/>
</dbReference>
<dbReference type="GO" id="GO:0005737">
    <property type="term" value="C:cytoplasm"/>
    <property type="evidence" value="ECO:0007669"/>
    <property type="project" value="TreeGrafter"/>
</dbReference>
<reference evidence="8 9" key="1">
    <citation type="submission" date="2020-01" db="EMBL/GenBank/DDBJ databases">
        <title>Ponticoccus aerotolerans gen. nov., sp. nov., an anaerobic bacterium and proposal of Ponticoccusceae fam. nov., Ponticoccusles ord. nov. and Ponticoccuse classis nov. in the phylum Kiritimatiellaeota.</title>
        <authorList>
            <person name="Zhou L.Y."/>
            <person name="Du Z.J."/>
        </authorList>
    </citation>
    <scope>NUCLEOTIDE SEQUENCE [LARGE SCALE GENOMIC DNA]</scope>
    <source>
        <strain evidence="8 9">S-5007</strain>
    </source>
</reference>
<dbReference type="UniPathway" id="UPA00077">
    <property type="reaction ID" value="UER00154"/>
</dbReference>
<protein>
    <recommendedName>
        <fullName evidence="6">7,8-dihydroneopterin aldolase</fullName>
        <ecNumber evidence="6">4.1.2.25</ecNumber>
    </recommendedName>
</protein>
<dbReference type="KEGG" id="taer:GT409_14510"/>
<comment type="similarity">
    <text evidence="3 6">Belongs to the DHNA family.</text>
</comment>